<sequence>MAVDVVFAAVEQGGWGSSAGFRHHDGDGSQRRRHGQPLLQLSKTATTSTKGIRLFEKYAILAGRKDGFLSSCSENQHPHTSLNVALVINKH</sequence>
<evidence type="ECO:0000313" key="3">
    <source>
        <dbReference type="Proteomes" id="UP000032180"/>
    </source>
</evidence>
<dbReference type="AlphaFoldDB" id="A0A0D9Y1N5"/>
<evidence type="ECO:0000313" key="2">
    <source>
        <dbReference type="EnsemblPlants" id="LPERR12G16330.9"/>
    </source>
</evidence>
<evidence type="ECO:0000256" key="1">
    <source>
        <dbReference type="SAM" id="MobiDB-lite"/>
    </source>
</evidence>
<proteinExistence type="predicted"/>
<keyword evidence="3" id="KW-1185">Reference proteome</keyword>
<organism evidence="2 3">
    <name type="scientific">Leersia perrieri</name>
    <dbReference type="NCBI Taxonomy" id="77586"/>
    <lineage>
        <taxon>Eukaryota</taxon>
        <taxon>Viridiplantae</taxon>
        <taxon>Streptophyta</taxon>
        <taxon>Embryophyta</taxon>
        <taxon>Tracheophyta</taxon>
        <taxon>Spermatophyta</taxon>
        <taxon>Magnoliopsida</taxon>
        <taxon>Liliopsida</taxon>
        <taxon>Poales</taxon>
        <taxon>Poaceae</taxon>
        <taxon>BOP clade</taxon>
        <taxon>Oryzoideae</taxon>
        <taxon>Oryzeae</taxon>
        <taxon>Oryzinae</taxon>
        <taxon>Leersia</taxon>
    </lineage>
</organism>
<name>A0A0D9Y1N5_9ORYZ</name>
<dbReference type="HOGENOM" id="CLU_2430254_0_0_1"/>
<feature type="region of interest" description="Disordered" evidence="1">
    <location>
        <begin position="15"/>
        <end position="38"/>
    </location>
</feature>
<accession>A0A0D9Y1N5</accession>
<dbReference type="Gramene" id="LPERR12G16330.9">
    <property type="protein sequence ID" value="LPERR12G16330.9"/>
    <property type="gene ID" value="LPERR12G16330"/>
</dbReference>
<reference evidence="3" key="2">
    <citation type="submission" date="2013-12" db="EMBL/GenBank/DDBJ databases">
        <authorList>
            <person name="Yu Y."/>
            <person name="Lee S."/>
            <person name="de Baynast K."/>
            <person name="Wissotski M."/>
            <person name="Liu L."/>
            <person name="Talag J."/>
            <person name="Goicoechea J."/>
            <person name="Angelova A."/>
            <person name="Jetty R."/>
            <person name="Kudrna D."/>
            <person name="Golser W."/>
            <person name="Rivera L."/>
            <person name="Zhang J."/>
            <person name="Wing R."/>
        </authorList>
    </citation>
    <scope>NUCLEOTIDE SEQUENCE</scope>
</reference>
<reference evidence="2" key="3">
    <citation type="submission" date="2015-04" db="UniProtKB">
        <authorList>
            <consortium name="EnsemblPlants"/>
        </authorList>
    </citation>
    <scope>IDENTIFICATION</scope>
</reference>
<dbReference type="Proteomes" id="UP000032180">
    <property type="component" value="Chromosome 12"/>
</dbReference>
<dbReference type="EnsemblPlants" id="LPERR12G16330.9">
    <property type="protein sequence ID" value="LPERR12G16330.9"/>
    <property type="gene ID" value="LPERR12G16330"/>
</dbReference>
<protein>
    <submittedName>
        <fullName evidence="2">Uncharacterized protein</fullName>
    </submittedName>
</protein>
<reference evidence="2 3" key="1">
    <citation type="submission" date="2012-08" db="EMBL/GenBank/DDBJ databases">
        <title>Oryza genome evolution.</title>
        <authorList>
            <person name="Wing R.A."/>
        </authorList>
    </citation>
    <scope>NUCLEOTIDE SEQUENCE</scope>
</reference>